<dbReference type="InterPro" id="IPR019398">
    <property type="entry name" value="Pre-rRNA_process_TSR2"/>
</dbReference>
<dbReference type="EMBL" id="CM026424">
    <property type="protein sequence ID" value="KAG0581000.1"/>
    <property type="molecule type" value="Genomic_DNA"/>
</dbReference>
<evidence type="ECO:0008006" key="6">
    <source>
        <dbReference type="Google" id="ProtNLM"/>
    </source>
</evidence>
<gene>
    <name evidence="4" type="ORF">KC19_4G216900</name>
</gene>
<evidence type="ECO:0000256" key="1">
    <source>
        <dbReference type="ARBA" id="ARBA00006524"/>
    </source>
</evidence>
<comment type="similarity">
    <text evidence="1">Belongs to the TSR2 family.</text>
</comment>
<evidence type="ECO:0000256" key="2">
    <source>
        <dbReference type="ARBA" id="ARBA00022552"/>
    </source>
</evidence>
<accession>A0A8T0IB93</accession>
<evidence type="ECO:0000313" key="4">
    <source>
        <dbReference type="EMBL" id="KAG0581000.1"/>
    </source>
</evidence>
<sequence>MDVSMETPPWPVLSQEAVSKLASGVHSTFVRWTALQLAVENEWGGRSSSQKAAQLENDVLGWFVHSKARRYIDELEELLDVAMIEQFNVQTEDDSLQEVSEQLFFLHEECSQGNYETVHSLAAALSQNKPASAKSVKAPNENGEESDSDDDSMDGEGQDMPSSSGQQDMGMELESSSAQGSKATRQEEKAPTLTEEEMADGWQEAPTRSRRRGGKRT</sequence>
<protein>
    <recommendedName>
        <fullName evidence="6">Pre-rRNA-processing protein TSR2</fullName>
    </recommendedName>
</protein>
<dbReference type="PANTHER" id="PTHR21250">
    <property type="entry name" value="PRE-RRNA-PROCESSING PROTEIN TSR2 HOMOLOG"/>
    <property type="match status" value="1"/>
</dbReference>
<name>A0A8T0IB93_CERPU</name>
<evidence type="ECO:0000256" key="3">
    <source>
        <dbReference type="SAM" id="MobiDB-lite"/>
    </source>
</evidence>
<dbReference type="Pfam" id="PF10273">
    <property type="entry name" value="WGG"/>
    <property type="match status" value="1"/>
</dbReference>
<keyword evidence="5" id="KW-1185">Reference proteome</keyword>
<feature type="region of interest" description="Disordered" evidence="3">
    <location>
        <begin position="128"/>
        <end position="217"/>
    </location>
</feature>
<feature type="compositionally biased region" description="Acidic residues" evidence="3">
    <location>
        <begin position="142"/>
        <end position="157"/>
    </location>
</feature>
<feature type="compositionally biased region" description="Polar residues" evidence="3">
    <location>
        <begin position="174"/>
        <end position="183"/>
    </location>
</feature>
<comment type="caution">
    <text evidence="4">The sequence shown here is derived from an EMBL/GenBank/DDBJ whole genome shotgun (WGS) entry which is preliminary data.</text>
</comment>
<dbReference type="Proteomes" id="UP000822688">
    <property type="component" value="Chromosome 4"/>
</dbReference>
<dbReference type="AlphaFoldDB" id="A0A8T0IB93"/>
<proteinExistence type="inferred from homology"/>
<feature type="compositionally biased region" description="Basic residues" evidence="3">
    <location>
        <begin position="208"/>
        <end position="217"/>
    </location>
</feature>
<keyword evidence="2" id="KW-0698">rRNA processing</keyword>
<organism evidence="4 5">
    <name type="scientific">Ceratodon purpureus</name>
    <name type="common">Fire moss</name>
    <name type="synonym">Dicranum purpureum</name>
    <dbReference type="NCBI Taxonomy" id="3225"/>
    <lineage>
        <taxon>Eukaryota</taxon>
        <taxon>Viridiplantae</taxon>
        <taxon>Streptophyta</taxon>
        <taxon>Embryophyta</taxon>
        <taxon>Bryophyta</taxon>
        <taxon>Bryophytina</taxon>
        <taxon>Bryopsida</taxon>
        <taxon>Dicranidae</taxon>
        <taxon>Pseudoditrichales</taxon>
        <taxon>Ditrichaceae</taxon>
        <taxon>Ceratodon</taxon>
    </lineage>
</organism>
<evidence type="ECO:0000313" key="5">
    <source>
        <dbReference type="Proteomes" id="UP000822688"/>
    </source>
</evidence>
<reference evidence="4" key="1">
    <citation type="submission" date="2020-06" db="EMBL/GenBank/DDBJ databases">
        <title>WGS assembly of Ceratodon purpureus strain R40.</title>
        <authorList>
            <person name="Carey S.B."/>
            <person name="Jenkins J."/>
            <person name="Shu S."/>
            <person name="Lovell J.T."/>
            <person name="Sreedasyam A."/>
            <person name="Maumus F."/>
            <person name="Tiley G.P."/>
            <person name="Fernandez-Pozo N."/>
            <person name="Barry K."/>
            <person name="Chen C."/>
            <person name="Wang M."/>
            <person name="Lipzen A."/>
            <person name="Daum C."/>
            <person name="Saski C.A."/>
            <person name="Payton A.C."/>
            <person name="Mcbreen J.C."/>
            <person name="Conrad R.E."/>
            <person name="Kollar L.M."/>
            <person name="Olsson S."/>
            <person name="Huttunen S."/>
            <person name="Landis J.B."/>
            <person name="Wickett N.J."/>
            <person name="Johnson M.G."/>
            <person name="Rensing S.A."/>
            <person name="Grimwood J."/>
            <person name="Schmutz J."/>
            <person name="Mcdaniel S.F."/>
        </authorList>
    </citation>
    <scope>NUCLEOTIDE SEQUENCE</scope>
    <source>
        <strain evidence="4">R40</strain>
    </source>
</reference>
<dbReference type="GO" id="GO:0006364">
    <property type="term" value="P:rRNA processing"/>
    <property type="evidence" value="ECO:0007669"/>
    <property type="project" value="UniProtKB-KW"/>
</dbReference>